<evidence type="ECO:0000259" key="1">
    <source>
        <dbReference type="Pfam" id="PF13612"/>
    </source>
</evidence>
<organism evidence="2 3">
    <name type="scientific">Candidatus Enterovibrio escicola</name>
    <dbReference type="NCBI Taxonomy" id="1927127"/>
    <lineage>
        <taxon>Bacteria</taxon>
        <taxon>Pseudomonadati</taxon>
        <taxon>Pseudomonadota</taxon>
        <taxon>Gammaproteobacteria</taxon>
        <taxon>Vibrionales</taxon>
        <taxon>Vibrionaceae</taxon>
        <taxon>Enterovibrio</taxon>
    </lineage>
</organism>
<gene>
    <name evidence="2" type="ORF">BTN49_3252</name>
</gene>
<dbReference type="GeneID" id="66952701"/>
<dbReference type="RefSeq" id="WP_097357391.1">
    <property type="nucleotide sequence ID" value="NZ_CAWOZE010000002.1"/>
</dbReference>
<feature type="domain" description="Transposase DDE" evidence="1">
    <location>
        <begin position="23"/>
        <end position="129"/>
    </location>
</feature>
<keyword evidence="3" id="KW-1185">Reference proteome</keyword>
<protein>
    <recommendedName>
        <fullName evidence="1">Transposase DDE domain-containing protein</fullName>
    </recommendedName>
</protein>
<name>A0A2A5SYX9_9GAMM</name>
<dbReference type="Pfam" id="PF13612">
    <property type="entry name" value="DDE_Tnp_1_3"/>
    <property type="match status" value="1"/>
</dbReference>
<evidence type="ECO:0000313" key="3">
    <source>
        <dbReference type="Proteomes" id="UP000219020"/>
    </source>
</evidence>
<reference evidence="3" key="1">
    <citation type="submission" date="2017-04" db="EMBL/GenBank/DDBJ databases">
        <title>Genome evolution of the luminous symbionts of deep sea anglerfish.</title>
        <authorList>
            <person name="Hendry T.A."/>
        </authorList>
    </citation>
    <scope>NUCLEOTIDE SEQUENCE [LARGE SCALE GENOMIC DNA]</scope>
</reference>
<dbReference type="Proteomes" id="UP000219020">
    <property type="component" value="Unassembled WGS sequence"/>
</dbReference>
<proteinExistence type="predicted"/>
<evidence type="ECO:0000313" key="2">
    <source>
        <dbReference type="EMBL" id="PCS21105.1"/>
    </source>
</evidence>
<dbReference type="EMBL" id="NBYY01000039">
    <property type="protein sequence ID" value="PCS21105.1"/>
    <property type="molecule type" value="Genomic_DNA"/>
</dbReference>
<dbReference type="InterPro" id="IPR025668">
    <property type="entry name" value="Tnp_DDE_dom"/>
</dbReference>
<comment type="caution">
    <text evidence="2">The sequence shown here is derived from an EMBL/GenBank/DDBJ whole genome shotgun (WGS) entry which is preliminary data.</text>
</comment>
<sequence length="143" mass="16748">MRNRPSRLSVSEVMTIVIAFRQARSTGITCIDSSKLQVCHNLRILKRQVFKGTSKRGKGIMRWLYGFKLHFIINNKGGIIPVKVMTANVDYRKPISERADELWRCFYELRLNLVYSLQRSILMIDVYFTNTISEFHACDDIRE</sequence>
<dbReference type="AlphaFoldDB" id="A0A2A5SYX9"/>
<accession>A0A2A5SYX9</accession>